<comment type="caution">
    <text evidence="2">The sequence shown here is derived from an EMBL/GenBank/DDBJ whole genome shotgun (WGS) entry which is preliminary data.</text>
</comment>
<keyword evidence="1" id="KW-0812">Transmembrane</keyword>
<accession>A0A2A7APA7</accession>
<keyword evidence="1" id="KW-0472">Membrane</keyword>
<dbReference type="AlphaFoldDB" id="A0A2A7APA7"/>
<feature type="transmembrane region" description="Helical" evidence="1">
    <location>
        <begin position="51"/>
        <end position="70"/>
    </location>
</feature>
<evidence type="ECO:0000313" key="3">
    <source>
        <dbReference type="Proteomes" id="UP000220005"/>
    </source>
</evidence>
<organism evidence="2 3">
    <name type="scientific">Faecalibacterium prausnitzii</name>
    <dbReference type="NCBI Taxonomy" id="853"/>
    <lineage>
        <taxon>Bacteria</taxon>
        <taxon>Bacillati</taxon>
        <taxon>Bacillota</taxon>
        <taxon>Clostridia</taxon>
        <taxon>Eubacteriales</taxon>
        <taxon>Oscillospiraceae</taxon>
        <taxon>Faecalibacterium</taxon>
    </lineage>
</organism>
<dbReference type="Pfam" id="PF12666">
    <property type="entry name" value="PrgI"/>
    <property type="match status" value="1"/>
</dbReference>
<reference evidence="2 3" key="1">
    <citation type="journal article" date="2017" name="Front. Microbiol.">
        <title>New Insights into the Diversity of the Genus Faecalibacterium.</title>
        <authorList>
            <person name="Benevides L."/>
            <person name="Burman S."/>
            <person name="Martin R."/>
            <person name="Robert V."/>
            <person name="Thomas M."/>
            <person name="Miquel S."/>
            <person name="Chain F."/>
            <person name="Sokol H."/>
            <person name="Bermudez-Humaran L.G."/>
            <person name="Morrison M."/>
            <person name="Langella P."/>
            <person name="Azevedo V.A."/>
            <person name="Chatel J.M."/>
            <person name="Soares S."/>
        </authorList>
    </citation>
    <scope>NUCLEOTIDE SEQUENCE [LARGE SCALE GENOMIC DNA]</scope>
    <source>
        <strain evidence="2 3">CNCM I 4575</strain>
    </source>
</reference>
<feature type="transmembrane region" description="Helical" evidence="1">
    <location>
        <begin position="27"/>
        <end position="45"/>
    </location>
</feature>
<keyword evidence="1" id="KW-1133">Transmembrane helix</keyword>
<name>A0A2A7APA7_9FIRM</name>
<dbReference type="Proteomes" id="UP000220005">
    <property type="component" value="Unassembled WGS sequence"/>
</dbReference>
<dbReference type="RefSeq" id="WP_097839650.1">
    <property type="nucleotide sequence ID" value="NZ_NMTY01000021.1"/>
</dbReference>
<evidence type="ECO:0000256" key="1">
    <source>
        <dbReference type="SAM" id="Phobius"/>
    </source>
</evidence>
<gene>
    <name evidence="2" type="ORF">CGS58_09200</name>
</gene>
<evidence type="ECO:0000313" key="2">
    <source>
        <dbReference type="EMBL" id="PDX81034.1"/>
    </source>
</evidence>
<dbReference type="InterPro" id="IPR024414">
    <property type="entry name" value="Uncharacterised_PrgI"/>
</dbReference>
<protein>
    <submittedName>
        <fullName evidence="2">PrgI family protein</fullName>
    </submittedName>
</protein>
<proteinExistence type="predicted"/>
<dbReference type="EMBL" id="NMTY01000021">
    <property type="protein sequence ID" value="PDX81034.1"/>
    <property type="molecule type" value="Genomic_DNA"/>
</dbReference>
<sequence>MAAYISVPRDLTKVKSKVAFNLTKRQLVCFGTAALIGVPLFFVLRDSGGNTAATLGMMAVMLPAFFLGMYEKNGQPMEKLLSYYVQSRFLRPKIRPYKTNNYYAILMKGGMTDDSVLEKDRKKRQEKAAEACCAPDRPAVHPYAADV</sequence>